<evidence type="ECO:0000313" key="6">
    <source>
        <dbReference type="EMBL" id="KAK3934493.1"/>
    </source>
</evidence>
<dbReference type="AlphaFoldDB" id="A0AAN6MYC6"/>
<dbReference type="InterPro" id="IPR029044">
    <property type="entry name" value="Nucleotide-diphossugar_trans"/>
</dbReference>
<dbReference type="Gene3D" id="3.90.550.10">
    <property type="entry name" value="Spore Coat Polysaccharide Biosynthesis Protein SpsA, Chain A"/>
    <property type="match status" value="1"/>
</dbReference>
<keyword evidence="5" id="KW-1133">Transmembrane helix</keyword>
<dbReference type="FunFam" id="3.90.550.10:FF:000237">
    <property type="entry name" value="WGS project CABT00000000 data, contig 2.1"/>
    <property type="match status" value="1"/>
</dbReference>
<gene>
    <name evidence="6" type="ORF">QBC46DRAFT_368174</name>
</gene>
<sequence length="464" mass="52908">MVVWSLQRPARIISVVAAVCCLWIWYLNFVRDVDLSCAFVPAGLRLDKVGTGSERQLKTSRVGKVTVAANKLDAPVIYRALQSHQRHNDMHGYQHFIAMNEVVSSLTENDHQNRPRGAWTKPAYLLSVLVAELQKPENERLKWVFWFDADTIIVNPHTPLETFLPPEDNRYLGSLELILSSNWDGLNSGVFALRVSPWSVSLLSAILAYPIYEAARLPTDRFRDQSAFQFLLEEDNSPLAVGSMKGRDRWIEVPMRWFNSLPINNAFYANGSWIFAGNMTDGLFDNGTTQVFDDGHGGQVNPWKVMQGDMVVHFAGSSYVRDSWMAPWLTRAEAELPEWSNATTQWVLKNETDQFWAAAAQHILADRKKAAQNLKDRIEQEKQEAAKLDREKKEREKQEKEKEDKEKEDKAEQEKAKQVKEKQEKKNLEQEERDKAAELEDQKSPSREGSDRGAAPQPPSVPTA</sequence>
<evidence type="ECO:0000256" key="3">
    <source>
        <dbReference type="ARBA" id="ARBA00022679"/>
    </source>
</evidence>
<dbReference type="EMBL" id="MU853985">
    <property type="protein sequence ID" value="KAK3934493.1"/>
    <property type="molecule type" value="Genomic_DNA"/>
</dbReference>
<dbReference type="Pfam" id="PF05637">
    <property type="entry name" value="Glyco_transf_34"/>
    <property type="match status" value="1"/>
</dbReference>
<evidence type="ECO:0000256" key="4">
    <source>
        <dbReference type="SAM" id="MobiDB-lite"/>
    </source>
</evidence>
<dbReference type="InterPro" id="IPR008630">
    <property type="entry name" value="Glyco_trans_34"/>
</dbReference>
<comment type="similarity">
    <text evidence="1">Belongs to the glycosyltransferase 34 family.</text>
</comment>
<dbReference type="SUPFAM" id="SSF53448">
    <property type="entry name" value="Nucleotide-diphospho-sugar transferases"/>
    <property type="match status" value="1"/>
</dbReference>
<organism evidence="6 7">
    <name type="scientific">Diplogelasinospora grovesii</name>
    <dbReference type="NCBI Taxonomy" id="303347"/>
    <lineage>
        <taxon>Eukaryota</taxon>
        <taxon>Fungi</taxon>
        <taxon>Dikarya</taxon>
        <taxon>Ascomycota</taxon>
        <taxon>Pezizomycotina</taxon>
        <taxon>Sordariomycetes</taxon>
        <taxon>Sordariomycetidae</taxon>
        <taxon>Sordariales</taxon>
        <taxon>Diplogelasinosporaceae</taxon>
        <taxon>Diplogelasinospora</taxon>
    </lineage>
</organism>
<evidence type="ECO:0000256" key="1">
    <source>
        <dbReference type="ARBA" id="ARBA00005664"/>
    </source>
</evidence>
<dbReference type="GO" id="GO:0006487">
    <property type="term" value="P:protein N-linked glycosylation"/>
    <property type="evidence" value="ECO:0007669"/>
    <property type="project" value="TreeGrafter"/>
</dbReference>
<keyword evidence="5" id="KW-0472">Membrane</keyword>
<keyword evidence="5" id="KW-0812">Transmembrane</keyword>
<comment type="caution">
    <text evidence="6">The sequence shown here is derived from an EMBL/GenBank/DDBJ whole genome shotgun (WGS) entry which is preliminary data.</text>
</comment>
<dbReference type="Proteomes" id="UP001303473">
    <property type="component" value="Unassembled WGS sequence"/>
</dbReference>
<dbReference type="PANTHER" id="PTHR31306:SF8">
    <property type="entry name" value="GLYCOSYLTRANSFERASE FAMILY 34 PROTEIN"/>
    <property type="match status" value="1"/>
</dbReference>
<keyword evidence="2" id="KW-0328">Glycosyltransferase</keyword>
<feature type="compositionally biased region" description="Basic and acidic residues" evidence="4">
    <location>
        <begin position="382"/>
        <end position="451"/>
    </location>
</feature>
<feature type="transmembrane region" description="Helical" evidence="5">
    <location>
        <begin position="12"/>
        <end position="29"/>
    </location>
</feature>
<keyword evidence="7" id="KW-1185">Reference proteome</keyword>
<name>A0AAN6MYC6_9PEZI</name>
<dbReference type="PANTHER" id="PTHR31306">
    <property type="entry name" value="ALPHA-1,6-MANNOSYLTRANSFERASE MNN11-RELATED"/>
    <property type="match status" value="1"/>
</dbReference>
<evidence type="ECO:0000256" key="2">
    <source>
        <dbReference type="ARBA" id="ARBA00022676"/>
    </source>
</evidence>
<protein>
    <submittedName>
        <fullName evidence="6">Galactosyl transferase</fullName>
    </submittedName>
</protein>
<evidence type="ECO:0000256" key="5">
    <source>
        <dbReference type="SAM" id="Phobius"/>
    </source>
</evidence>
<proteinExistence type="inferred from homology"/>
<accession>A0AAN6MYC6</accession>
<feature type="region of interest" description="Disordered" evidence="4">
    <location>
        <begin position="382"/>
        <end position="464"/>
    </location>
</feature>
<dbReference type="GO" id="GO:0000139">
    <property type="term" value="C:Golgi membrane"/>
    <property type="evidence" value="ECO:0007669"/>
    <property type="project" value="TreeGrafter"/>
</dbReference>
<dbReference type="GO" id="GO:0016757">
    <property type="term" value="F:glycosyltransferase activity"/>
    <property type="evidence" value="ECO:0007669"/>
    <property type="project" value="UniProtKB-KW"/>
</dbReference>
<evidence type="ECO:0000313" key="7">
    <source>
        <dbReference type="Proteomes" id="UP001303473"/>
    </source>
</evidence>
<reference evidence="7" key="1">
    <citation type="journal article" date="2023" name="Mol. Phylogenet. Evol.">
        <title>Genome-scale phylogeny and comparative genomics of the fungal order Sordariales.</title>
        <authorList>
            <person name="Hensen N."/>
            <person name="Bonometti L."/>
            <person name="Westerberg I."/>
            <person name="Brannstrom I.O."/>
            <person name="Guillou S."/>
            <person name="Cros-Aarteil S."/>
            <person name="Calhoun S."/>
            <person name="Haridas S."/>
            <person name="Kuo A."/>
            <person name="Mondo S."/>
            <person name="Pangilinan J."/>
            <person name="Riley R."/>
            <person name="LaButti K."/>
            <person name="Andreopoulos B."/>
            <person name="Lipzen A."/>
            <person name="Chen C."/>
            <person name="Yan M."/>
            <person name="Daum C."/>
            <person name="Ng V."/>
            <person name="Clum A."/>
            <person name="Steindorff A."/>
            <person name="Ohm R.A."/>
            <person name="Martin F."/>
            <person name="Silar P."/>
            <person name="Natvig D.O."/>
            <person name="Lalanne C."/>
            <person name="Gautier V."/>
            <person name="Ament-Velasquez S.L."/>
            <person name="Kruys A."/>
            <person name="Hutchinson M.I."/>
            <person name="Powell A.J."/>
            <person name="Barry K."/>
            <person name="Miller A.N."/>
            <person name="Grigoriev I.V."/>
            <person name="Debuchy R."/>
            <person name="Gladieux P."/>
            <person name="Hiltunen Thoren M."/>
            <person name="Johannesson H."/>
        </authorList>
    </citation>
    <scope>NUCLEOTIDE SEQUENCE [LARGE SCALE GENOMIC DNA]</scope>
    <source>
        <strain evidence="7">CBS 340.73</strain>
    </source>
</reference>
<keyword evidence="3 6" id="KW-0808">Transferase</keyword>